<dbReference type="OrthoDB" id="5244465at2"/>
<comment type="similarity">
    <text evidence="2 5">Belongs to the RecX family.</text>
</comment>
<feature type="domain" description="RecX third three-helical" evidence="7">
    <location>
        <begin position="106"/>
        <end position="147"/>
    </location>
</feature>
<dbReference type="InterPro" id="IPR036388">
    <property type="entry name" value="WH-like_DNA-bd_sf"/>
</dbReference>
<dbReference type="Pfam" id="PF21982">
    <property type="entry name" value="RecX_HTH1"/>
    <property type="match status" value="1"/>
</dbReference>
<feature type="domain" description="RecX first three-helical" evidence="8">
    <location>
        <begin position="11"/>
        <end position="50"/>
    </location>
</feature>
<organism evidence="9 10">
    <name type="scientific">Velamenicoccus archaeovorus</name>
    <dbReference type="NCBI Taxonomy" id="1930593"/>
    <lineage>
        <taxon>Bacteria</taxon>
        <taxon>Pseudomonadati</taxon>
        <taxon>Candidatus Omnitrophota</taxon>
        <taxon>Candidatus Velamenicoccus</taxon>
    </lineage>
</organism>
<reference evidence="9 10" key="1">
    <citation type="submission" date="2017-01" db="EMBL/GenBank/DDBJ databases">
        <title>First insights into the biology of 'candidatus Vampirococcus archaeovorus'.</title>
        <authorList>
            <person name="Kizina J."/>
            <person name="Jordan S."/>
            <person name="Stueber K."/>
            <person name="Reinhardt R."/>
            <person name="Harder J."/>
        </authorList>
    </citation>
    <scope>NUCLEOTIDE SEQUENCE [LARGE SCALE GENOMIC DNA]</scope>
    <source>
        <strain evidence="9 10">LiM</strain>
    </source>
</reference>
<accession>A0A410P4N9</accession>
<evidence type="ECO:0000256" key="1">
    <source>
        <dbReference type="ARBA" id="ARBA00004496"/>
    </source>
</evidence>
<dbReference type="PANTHER" id="PTHR33602">
    <property type="entry name" value="REGULATORY PROTEIN RECX FAMILY PROTEIN"/>
    <property type="match status" value="1"/>
</dbReference>
<evidence type="ECO:0000256" key="4">
    <source>
        <dbReference type="ARBA" id="ARBA00022490"/>
    </source>
</evidence>
<keyword evidence="10" id="KW-1185">Reference proteome</keyword>
<evidence type="ECO:0000313" key="10">
    <source>
        <dbReference type="Proteomes" id="UP000287243"/>
    </source>
</evidence>
<dbReference type="AlphaFoldDB" id="A0A410P4N9"/>
<dbReference type="Proteomes" id="UP000287243">
    <property type="component" value="Chromosome"/>
</dbReference>
<dbReference type="GO" id="GO:0005737">
    <property type="term" value="C:cytoplasm"/>
    <property type="evidence" value="ECO:0007669"/>
    <property type="project" value="UniProtKB-SubCell"/>
</dbReference>
<dbReference type="EMBL" id="CP019384">
    <property type="protein sequence ID" value="QAT17149.1"/>
    <property type="molecule type" value="Genomic_DNA"/>
</dbReference>
<dbReference type="PANTHER" id="PTHR33602:SF1">
    <property type="entry name" value="REGULATORY PROTEIN RECX FAMILY PROTEIN"/>
    <property type="match status" value="1"/>
</dbReference>
<dbReference type="Pfam" id="PF21981">
    <property type="entry name" value="RecX_HTH3"/>
    <property type="match status" value="1"/>
</dbReference>
<evidence type="ECO:0000259" key="7">
    <source>
        <dbReference type="Pfam" id="PF21981"/>
    </source>
</evidence>
<dbReference type="GO" id="GO:0006282">
    <property type="term" value="P:regulation of DNA repair"/>
    <property type="evidence" value="ECO:0007669"/>
    <property type="project" value="UniProtKB-UniRule"/>
</dbReference>
<dbReference type="InterPro" id="IPR053925">
    <property type="entry name" value="RecX_HTH_3rd"/>
</dbReference>
<evidence type="ECO:0000256" key="3">
    <source>
        <dbReference type="ARBA" id="ARBA00018111"/>
    </source>
</evidence>
<dbReference type="HAMAP" id="MF_01114">
    <property type="entry name" value="RecX"/>
    <property type="match status" value="1"/>
</dbReference>
<sequence>MVPDQDEKEKARACALRLLKFRLRSEREIRDKLSQKEFAKGVIDETLASLKKSGLVDDETFARLWVETRMKRPLGRNRLRRELKKKGVDEKWIEAAFERACQGYDEKEVVRGLVRQKMKRMQGLEEDKVKARLFGYLVRRGFPQNLVIETILEEIR</sequence>
<proteinExistence type="inferred from homology"/>
<comment type="function">
    <text evidence="5">Modulates RecA activity.</text>
</comment>
<gene>
    <name evidence="5" type="primary">recX</name>
    <name evidence="9" type="ORF">BU251_05100</name>
</gene>
<evidence type="ECO:0000259" key="8">
    <source>
        <dbReference type="Pfam" id="PF21982"/>
    </source>
</evidence>
<dbReference type="Gene3D" id="1.10.10.10">
    <property type="entry name" value="Winged helix-like DNA-binding domain superfamily/Winged helix DNA-binding domain"/>
    <property type="match status" value="3"/>
</dbReference>
<dbReference type="InterPro" id="IPR053924">
    <property type="entry name" value="RecX_HTH_2nd"/>
</dbReference>
<name>A0A410P4N9_VELA1</name>
<evidence type="ECO:0000259" key="6">
    <source>
        <dbReference type="Pfam" id="PF02631"/>
    </source>
</evidence>
<evidence type="ECO:0000256" key="5">
    <source>
        <dbReference type="HAMAP-Rule" id="MF_01114"/>
    </source>
</evidence>
<evidence type="ECO:0000313" key="9">
    <source>
        <dbReference type="EMBL" id="QAT17149.1"/>
    </source>
</evidence>
<protein>
    <recommendedName>
        <fullName evidence="3 5">Regulatory protein RecX</fullName>
    </recommendedName>
</protein>
<dbReference type="RefSeq" id="WP_128699829.1">
    <property type="nucleotide sequence ID" value="NZ_CP019384.1"/>
</dbReference>
<evidence type="ECO:0000256" key="2">
    <source>
        <dbReference type="ARBA" id="ARBA00009695"/>
    </source>
</evidence>
<dbReference type="KEGG" id="vai:BU251_05100"/>
<comment type="subcellular location">
    <subcellularLocation>
        <location evidence="1 5">Cytoplasm</location>
    </subcellularLocation>
</comment>
<dbReference type="InterPro" id="IPR053926">
    <property type="entry name" value="RecX_HTH_1st"/>
</dbReference>
<dbReference type="InterPro" id="IPR003783">
    <property type="entry name" value="Regulatory_RecX"/>
</dbReference>
<feature type="domain" description="RecX second three-helical" evidence="6">
    <location>
        <begin position="57"/>
        <end position="96"/>
    </location>
</feature>
<keyword evidence="4 5" id="KW-0963">Cytoplasm</keyword>
<dbReference type="Pfam" id="PF02631">
    <property type="entry name" value="RecX_HTH2"/>
    <property type="match status" value="1"/>
</dbReference>